<feature type="region of interest" description="Disordered" evidence="1">
    <location>
        <begin position="1"/>
        <end position="56"/>
    </location>
</feature>
<comment type="caution">
    <text evidence="2">The sequence shown here is derived from an EMBL/GenBank/DDBJ whole genome shotgun (WGS) entry which is preliminary data.</text>
</comment>
<protein>
    <submittedName>
        <fullName evidence="2">Uncharacterized protein</fullName>
    </submittedName>
</protein>
<proteinExistence type="predicted"/>
<feature type="compositionally biased region" description="Basic and acidic residues" evidence="1">
    <location>
        <begin position="46"/>
        <end position="56"/>
    </location>
</feature>
<organism evidence="2 3">
    <name type="scientific">Streptomyces violaceochromogenes</name>
    <dbReference type="NCBI Taxonomy" id="67377"/>
    <lineage>
        <taxon>Bacteria</taxon>
        <taxon>Bacillati</taxon>
        <taxon>Actinomycetota</taxon>
        <taxon>Actinomycetes</taxon>
        <taxon>Kitasatosporales</taxon>
        <taxon>Streptomycetaceae</taxon>
        <taxon>Streptomyces</taxon>
    </lineage>
</organism>
<evidence type="ECO:0000313" key="2">
    <source>
        <dbReference type="EMBL" id="MEC7051408.1"/>
    </source>
</evidence>
<dbReference type="Proteomes" id="UP001353952">
    <property type="component" value="Unassembled WGS sequence"/>
</dbReference>
<keyword evidence="3" id="KW-1185">Reference proteome</keyword>
<sequence length="56" mass="5951">MAEPSRVGGEDRPITLKAAGQTAPPRQRGGRHTASGQQFTGHARHVLGDRTPVHVV</sequence>
<dbReference type="EMBL" id="JAYXNZ010000002">
    <property type="protein sequence ID" value="MEC7051408.1"/>
    <property type="molecule type" value="Genomic_DNA"/>
</dbReference>
<evidence type="ECO:0000256" key="1">
    <source>
        <dbReference type="SAM" id="MobiDB-lite"/>
    </source>
</evidence>
<name>A0ABU6LPT9_9ACTN</name>
<reference evidence="2 3" key="1">
    <citation type="submission" date="2024-01" db="EMBL/GenBank/DDBJ databases">
        <title>Genome analysis.</title>
        <authorList>
            <person name="Zhang K."/>
        </authorList>
    </citation>
    <scope>NUCLEOTIDE SEQUENCE [LARGE SCALE GENOMIC DNA]</scope>
    <source>
        <strain evidence="2 3">CGMCC 4.1753</strain>
    </source>
</reference>
<dbReference type="RefSeq" id="WP_191848596.1">
    <property type="nucleotide sequence ID" value="NZ_JAYXNZ010000002.1"/>
</dbReference>
<gene>
    <name evidence="2" type="ORF">RFN57_03715</name>
</gene>
<evidence type="ECO:0000313" key="3">
    <source>
        <dbReference type="Proteomes" id="UP001353952"/>
    </source>
</evidence>
<accession>A0ABU6LPT9</accession>